<dbReference type="InterPro" id="IPR001509">
    <property type="entry name" value="Epimerase_deHydtase"/>
</dbReference>
<keyword evidence="5" id="KW-1185">Reference proteome</keyword>
<protein>
    <submittedName>
        <fullName evidence="4">UDP-sulfoquinovose synthase</fullName>
    </submittedName>
</protein>
<dbReference type="EMBL" id="PVTV01000004">
    <property type="protein sequence ID" value="PRZ00437.1"/>
    <property type="molecule type" value="Genomic_DNA"/>
</dbReference>
<dbReference type="Pfam" id="PF01370">
    <property type="entry name" value="Epimerase"/>
    <property type="match status" value="1"/>
</dbReference>
<proteinExistence type="inferred from homology"/>
<evidence type="ECO:0000256" key="1">
    <source>
        <dbReference type="ARBA" id="ARBA00005125"/>
    </source>
</evidence>
<sequence length="382" mass="43478">MNVLILGGDGYLGWPTAMRFASNGHQVTVVDNYLKRTLAKQNKSQALIPTPDLLERARIFQSLTNHQIDVIIEDCTNPTALNEIVQRCRPEVLIHYAEQPSGPYSMRGFEEAQVTFNNNIHTTFNVIWSVIKHAPDCHIIKLGTMGEYGTPNIDIEEGWIDIHHRGRTDKFLYPRQGATLYHTTKIMDTDLLWFYVRTYGLKVTDLMQGPVYGLITEESLLDDRLLTNFHYDDLFGTVLNRFIVQAVAGIPLTLYGSGGQTRGFLNIKDTLQCLELAAAQPVERGDLRILNQFTEQFSVRQLAEQVRTAARSSGYQTEIQTIKNPRKEMDSHYFNAAHQGLLDMGLKPHLLTTEIISEMISVIAKYQDRIDHSKVMPRFSYS</sequence>
<dbReference type="OrthoDB" id="9769113at2"/>
<dbReference type="RefSeq" id="WP_106226228.1">
    <property type="nucleotide sequence ID" value="NZ_PVTV01000004.1"/>
</dbReference>
<dbReference type="InterPro" id="IPR036291">
    <property type="entry name" value="NAD(P)-bd_dom_sf"/>
</dbReference>
<comment type="pathway">
    <text evidence="1">Bacterial outer membrane biogenesis; LPS O-antigen biosynthesis.</text>
</comment>
<comment type="similarity">
    <text evidence="2">Belongs to the NAD(P)-dependent epimerase/dehydratase family.</text>
</comment>
<gene>
    <name evidence="4" type="ORF">BCM14_0257</name>
</gene>
<organism evidence="4 5">
    <name type="scientific">Jezberella montanilacus</name>
    <dbReference type="NCBI Taxonomy" id="323426"/>
    <lineage>
        <taxon>Bacteria</taxon>
        <taxon>Pseudomonadati</taxon>
        <taxon>Pseudomonadota</taxon>
        <taxon>Betaproteobacteria</taxon>
        <taxon>Burkholderiales</taxon>
        <taxon>Alcaligenaceae</taxon>
        <taxon>Jezberella</taxon>
    </lineage>
</organism>
<dbReference type="Gene3D" id="3.40.50.720">
    <property type="entry name" value="NAD(P)-binding Rossmann-like Domain"/>
    <property type="match status" value="1"/>
</dbReference>
<reference evidence="4 5" key="1">
    <citation type="submission" date="2018-03" db="EMBL/GenBank/DDBJ databases">
        <title>Genomic Encyclopedia of Type Strains, Phase III (KMG-III): the genomes of soil and plant-associated and newly described type strains.</title>
        <authorList>
            <person name="Whitman W."/>
        </authorList>
    </citation>
    <scope>NUCLEOTIDE SEQUENCE [LARGE SCALE GENOMIC DNA]</scope>
    <source>
        <strain evidence="4 5">MWH-P2sevCIIIb</strain>
    </source>
</reference>
<dbReference type="Proteomes" id="UP000238308">
    <property type="component" value="Unassembled WGS sequence"/>
</dbReference>
<dbReference type="PANTHER" id="PTHR43000">
    <property type="entry name" value="DTDP-D-GLUCOSE 4,6-DEHYDRATASE-RELATED"/>
    <property type="match status" value="1"/>
</dbReference>
<accession>A0A2T0XNE4</accession>
<evidence type="ECO:0000256" key="2">
    <source>
        <dbReference type="ARBA" id="ARBA00007637"/>
    </source>
</evidence>
<comment type="caution">
    <text evidence="4">The sequence shown here is derived from an EMBL/GenBank/DDBJ whole genome shotgun (WGS) entry which is preliminary data.</text>
</comment>
<dbReference type="Gene3D" id="3.90.25.10">
    <property type="entry name" value="UDP-galactose 4-epimerase, domain 1"/>
    <property type="match status" value="1"/>
</dbReference>
<name>A0A2T0XNE4_9BURK</name>
<dbReference type="AlphaFoldDB" id="A0A2T0XNE4"/>
<dbReference type="SUPFAM" id="SSF51735">
    <property type="entry name" value="NAD(P)-binding Rossmann-fold domains"/>
    <property type="match status" value="1"/>
</dbReference>
<evidence type="ECO:0000313" key="5">
    <source>
        <dbReference type="Proteomes" id="UP000238308"/>
    </source>
</evidence>
<evidence type="ECO:0000313" key="4">
    <source>
        <dbReference type="EMBL" id="PRZ00437.1"/>
    </source>
</evidence>
<feature type="domain" description="NAD-dependent epimerase/dehydratase" evidence="3">
    <location>
        <begin position="3"/>
        <end position="285"/>
    </location>
</feature>
<evidence type="ECO:0000259" key="3">
    <source>
        <dbReference type="Pfam" id="PF01370"/>
    </source>
</evidence>